<evidence type="ECO:0000313" key="2">
    <source>
        <dbReference type="EMBL" id="MFD1008580.1"/>
    </source>
</evidence>
<evidence type="ECO:0000313" key="3">
    <source>
        <dbReference type="Proteomes" id="UP001597048"/>
    </source>
</evidence>
<dbReference type="InterPro" id="IPR021856">
    <property type="entry name" value="DUF3465"/>
</dbReference>
<feature type="signal peptide" evidence="1">
    <location>
        <begin position="1"/>
        <end position="19"/>
    </location>
</feature>
<keyword evidence="1" id="KW-0732">Signal</keyword>
<organism evidence="2 3">
    <name type="scientific">Oceanisphaera ostreae</name>
    <dbReference type="NCBI Taxonomy" id="914151"/>
    <lineage>
        <taxon>Bacteria</taxon>
        <taxon>Pseudomonadati</taxon>
        <taxon>Pseudomonadota</taxon>
        <taxon>Gammaproteobacteria</taxon>
        <taxon>Aeromonadales</taxon>
        <taxon>Aeromonadaceae</taxon>
        <taxon>Oceanisphaera</taxon>
    </lineage>
</organism>
<reference evidence="3" key="1">
    <citation type="journal article" date="2019" name="Int. J. Syst. Evol. Microbiol.">
        <title>The Global Catalogue of Microorganisms (GCM) 10K type strain sequencing project: providing services to taxonomists for standard genome sequencing and annotation.</title>
        <authorList>
            <consortium name="The Broad Institute Genomics Platform"/>
            <consortium name="The Broad Institute Genome Sequencing Center for Infectious Disease"/>
            <person name="Wu L."/>
            <person name="Ma J."/>
        </authorList>
    </citation>
    <scope>NUCLEOTIDE SEQUENCE [LARGE SCALE GENOMIC DNA]</scope>
    <source>
        <strain evidence="3">CCUG 60525</strain>
    </source>
</reference>
<gene>
    <name evidence="2" type="ORF">ACFQ1C_10485</name>
</gene>
<feature type="chain" id="PRO_5046125735" evidence="1">
    <location>
        <begin position="20"/>
        <end position="143"/>
    </location>
</feature>
<protein>
    <submittedName>
        <fullName evidence="2">DUF3465 domain-containing protein</fullName>
    </submittedName>
</protein>
<evidence type="ECO:0000256" key="1">
    <source>
        <dbReference type="SAM" id="SignalP"/>
    </source>
</evidence>
<dbReference type="EMBL" id="JBHTJS010000036">
    <property type="protein sequence ID" value="MFD1008580.1"/>
    <property type="molecule type" value="Genomic_DNA"/>
</dbReference>
<keyword evidence="3" id="KW-1185">Reference proteome</keyword>
<name>A0ABW3KIA9_9GAMM</name>
<accession>A0ABW3KIA9</accession>
<dbReference type="RefSeq" id="WP_379558558.1">
    <property type="nucleotide sequence ID" value="NZ_JBHTJS010000036.1"/>
</dbReference>
<sequence>MKKLLIALVVGLGLAGAQTQSPPLFDFLSTAQAASDPLALAYQNRQSDVQVEGRGRVTRLLADDNKGSRHQRFILALPSGQTLLIAHNIDLAPRINGLKEGDTVTFYGEYEWNNKGGVVHWTHHDPRGRHLGGWLQHNGKRYQ</sequence>
<dbReference type="Proteomes" id="UP001597048">
    <property type="component" value="Unassembled WGS sequence"/>
</dbReference>
<dbReference type="Pfam" id="PF11948">
    <property type="entry name" value="DUF3465"/>
    <property type="match status" value="1"/>
</dbReference>
<proteinExistence type="predicted"/>
<comment type="caution">
    <text evidence="2">The sequence shown here is derived from an EMBL/GenBank/DDBJ whole genome shotgun (WGS) entry which is preliminary data.</text>
</comment>